<keyword evidence="1" id="KW-0472">Membrane</keyword>
<evidence type="ECO:0000256" key="1">
    <source>
        <dbReference type="SAM" id="Phobius"/>
    </source>
</evidence>
<proteinExistence type="predicted"/>
<name>A0ABR4J4F7_9EURO</name>
<keyword evidence="3" id="KW-1185">Reference proteome</keyword>
<reference evidence="2 3" key="1">
    <citation type="submission" date="2024-07" db="EMBL/GenBank/DDBJ databases">
        <title>Section-level genome sequencing and comparative genomics of Aspergillus sections Usti and Cavernicolus.</title>
        <authorList>
            <consortium name="Lawrence Berkeley National Laboratory"/>
            <person name="Nybo J.L."/>
            <person name="Vesth T.C."/>
            <person name="Theobald S."/>
            <person name="Frisvad J.C."/>
            <person name="Larsen T.O."/>
            <person name="Kjaerboelling I."/>
            <person name="Rothschild-Mancinelli K."/>
            <person name="Lyhne E.K."/>
            <person name="Kogle M.E."/>
            <person name="Barry K."/>
            <person name="Clum A."/>
            <person name="Na H."/>
            <person name="Ledsgaard L."/>
            <person name="Lin J."/>
            <person name="Lipzen A."/>
            <person name="Kuo A."/>
            <person name="Riley R."/>
            <person name="Mondo S."/>
            <person name="LaButti K."/>
            <person name="Haridas S."/>
            <person name="Pangalinan J."/>
            <person name="Salamov A.A."/>
            <person name="Simmons B.A."/>
            <person name="Magnuson J.K."/>
            <person name="Chen J."/>
            <person name="Drula E."/>
            <person name="Henrissat B."/>
            <person name="Wiebenga A."/>
            <person name="Lubbers R.J."/>
            <person name="Gomes A.C."/>
            <person name="Makela M.R."/>
            <person name="Stajich J."/>
            <person name="Grigoriev I.V."/>
            <person name="Mortensen U.H."/>
            <person name="De vries R.P."/>
            <person name="Baker S.E."/>
            <person name="Andersen M.R."/>
        </authorList>
    </citation>
    <scope>NUCLEOTIDE SEQUENCE [LARGE SCALE GENOMIC DNA]</scope>
    <source>
        <strain evidence="2 3">CBS 600.67</strain>
    </source>
</reference>
<accession>A0ABR4J4F7</accession>
<dbReference type="EMBL" id="JBFXLS010000001">
    <property type="protein sequence ID" value="KAL2834921.1"/>
    <property type="molecule type" value="Genomic_DNA"/>
</dbReference>
<sequence length="84" mass="9754">MGSRVLKDWRCNQSVTKSLSFMTITMNFLYFLFLFFFSFSFSFFVNLFSTWSRSGFRDIPQCLTVQTGSSSCLYFLSISSKSPT</sequence>
<dbReference type="Proteomes" id="UP001610335">
    <property type="component" value="Unassembled WGS sequence"/>
</dbReference>
<gene>
    <name evidence="2" type="ORF">BDW59DRAFT_1121</name>
</gene>
<feature type="transmembrane region" description="Helical" evidence="1">
    <location>
        <begin position="28"/>
        <end position="48"/>
    </location>
</feature>
<evidence type="ECO:0000313" key="3">
    <source>
        <dbReference type="Proteomes" id="UP001610335"/>
    </source>
</evidence>
<protein>
    <submittedName>
        <fullName evidence="2">Uncharacterized protein</fullName>
    </submittedName>
</protein>
<comment type="caution">
    <text evidence="2">The sequence shown here is derived from an EMBL/GenBank/DDBJ whole genome shotgun (WGS) entry which is preliminary data.</text>
</comment>
<organism evidence="2 3">
    <name type="scientific">Aspergillus cavernicola</name>
    <dbReference type="NCBI Taxonomy" id="176166"/>
    <lineage>
        <taxon>Eukaryota</taxon>
        <taxon>Fungi</taxon>
        <taxon>Dikarya</taxon>
        <taxon>Ascomycota</taxon>
        <taxon>Pezizomycotina</taxon>
        <taxon>Eurotiomycetes</taxon>
        <taxon>Eurotiomycetidae</taxon>
        <taxon>Eurotiales</taxon>
        <taxon>Aspergillaceae</taxon>
        <taxon>Aspergillus</taxon>
        <taxon>Aspergillus subgen. Nidulantes</taxon>
    </lineage>
</organism>
<evidence type="ECO:0000313" key="2">
    <source>
        <dbReference type="EMBL" id="KAL2834921.1"/>
    </source>
</evidence>
<keyword evidence="1" id="KW-0812">Transmembrane</keyword>
<keyword evidence="1" id="KW-1133">Transmembrane helix</keyword>